<protein>
    <submittedName>
        <fullName evidence="4">N-acetylglucosamine-6-sulfatase</fullName>
    </submittedName>
</protein>
<dbReference type="InterPro" id="IPR017850">
    <property type="entry name" value="Alkaline_phosphatase_core_sf"/>
</dbReference>
<evidence type="ECO:0000313" key="5">
    <source>
        <dbReference type="Proteomes" id="UP000004947"/>
    </source>
</evidence>
<evidence type="ECO:0000256" key="2">
    <source>
        <dbReference type="ARBA" id="ARBA00022801"/>
    </source>
</evidence>
<proteinExistence type="inferred from homology"/>
<accession>A6DJ56</accession>
<dbReference type="EMBL" id="ABCK01000005">
    <property type="protein sequence ID" value="EDM28492.1"/>
    <property type="molecule type" value="Genomic_DNA"/>
</dbReference>
<dbReference type="Proteomes" id="UP000004947">
    <property type="component" value="Unassembled WGS sequence"/>
</dbReference>
<gene>
    <name evidence="4" type="ORF">LNTAR_11266</name>
</gene>
<comment type="caution">
    <text evidence="4">The sequence shown here is derived from an EMBL/GenBank/DDBJ whole genome shotgun (WGS) entry which is preliminary data.</text>
</comment>
<keyword evidence="5" id="KW-1185">Reference proteome</keyword>
<dbReference type="PROSITE" id="PS00523">
    <property type="entry name" value="SULFATASE_1"/>
    <property type="match status" value="1"/>
</dbReference>
<dbReference type="Pfam" id="PF16347">
    <property type="entry name" value="SGSH_C"/>
    <property type="match status" value="1"/>
</dbReference>
<dbReference type="InterPro" id="IPR024607">
    <property type="entry name" value="Sulfatase_CS"/>
</dbReference>
<reference evidence="4 5" key="1">
    <citation type="journal article" date="2010" name="J. Bacteriol.">
        <title>Genome sequence of Lentisphaera araneosa HTCC2155T, the type species of the order Lentisphaerales in the phylum Lentisphaerae.</title>
        <authorList>
            <person name="Thrash J.C."/>
            <person name="Cho J.C."/>
            <person name="Vergin K.L."/>
            <person name="Morris R.M."/>
            <person name="Giovannoni S.J."/>
        </authorList>
    </citation>
    <scope>NUCLEOTIDE SEQUENCE [LARGE SCALE GENOMIC DNA]</scope>
    <source>
        <strain evidence="4 5">HTCC2155</strain>
    </source>
</reference>
<dbReference type="PANTHER" id="PTHR43108">
    <property type="entry name" value="N-ACETYLGLUCOSAMINE-6-SULFATASE FAMILY MEMBER"/>
    <property type="match status" value="1"/>
</dbReference>
<dbReference type="GO" id="GO:0016787">
    <property type="term" value="F:hydrolase activity"/>
    <property type="evidence" value="ECO:0007669"/>
    <property type="project" value="UniProtKB-KW"/>
</dbReference>
<evidence type="ECO:0000313" key="4">
    <source>
        <dbReference type="EMBL" id="EDM28492.1"/>
    </source>
</evidence>
<feature type="domain" description="N-sulphoglucosamine sulphohydrolase C-terminal" evidence="3">
    <location>
        <begin position="319"/>
        <end position="472"/>
    </location>
</feature>
<dbReference type="eggNOG" id="COG3119">
    <property type="taxonomic scope" value="Bacteria"/>
</dbReference>
<dbReference type="CDD" id="cd16031">
    <property type="entry name" value="G6S_like"/>
    <property type="match status" value="1"/>
</dbReference>
<organism evidence="4 5">
    <name type="scientific">Lentisphaera araneosa HTCC2155</name>
    <dbReference type="NCBI Taxonomy" id="313628"/>
    <lineage>
        <taxon>Bacteria</taxon>
        <taxon>Pseudomonadati</taxon>
        <taxon>Lentisphaerota</taxon>
        <taxon>Lentisphaeria</taxon>
        <taxon>Lentisphaerales</taxon>
        <taxon>Lentisphaeraceae</taxon>
        <taxon>Lentisphaera</taxon>
    </lineage>
</organism>
<dbReference type="STRING" id="313628.LNTAR_11266"/>
<dbReference type="Gene3D" id="3.40.720.10">
    <property type="entry name" value="Alkaline Phosphatase, subunit A"/>
    <property type="match status" value="1"/>
</dbReference>
<dbReference type="AlphaFoldDB" id="A6DJ56"/>
<dbReference type="SUPFAM" id="SSF53649">
    <property type="entry name" value="Alkaline phosphatase-like"/>
    <property type="match status" value="1"/>
</dbReference>
<name>A6DJ56_9BACT</name>
<keyword evidence="2" id="KW-0378">Hydrolase</keyword>
<dbReference type="InterPro" id="IPR032506">
    <property type="entry name" value="SGSH_C"/>
</dbReference>
<evidence type="ECO:0000259" key="3">
    <source>
        <dbReference type="Pfam" id="PF16347"/>
    </source>
</evidence>
<comment type="similarity">
    <text evidence="1">Belongs to the sulfatase family.</text>
</comment>
<dbReference type="RefSeq" id="WP_007277932.1">
    <property type="nucleotide sequence ID" value="NZ_ABCK01000005.1"/>
</dbReference>
<sequence length="495" mass="57487">MTRFFIMILLSGLVFAEDAKSKKPNILWLFCDDMAVNAIGAYGSRFAEMNMTKNIDGLAREGMRFDKTYVCNSVCAPSRAALLTGKHSHKNGKYGNVEKFNHDQMQFQKLIGKGGYQSALFGKTHLQGEIQGFDHWETLPGHGKYINPALLTAEGKVNHEGHSSDVITNRALEWYNEKRDKDKPFMLMVHYKAPHRAWIPAPRFVEKFKDTVFPEPKTLFDDYKTRDMAVQHSMGIREHMNLEKDLKTNIWEHRKYLLNKDLSKEELTRQKYQAYMRDYFACVAGVDENVGRLLDQLKADGIDDNTIVMFSSDQGFYLGEHGWFDKRWMYEESFRTPYIVKWPGVTKPGSVNTDLCQNIDFAETFLDIAGVEAPSDMQGESLVPLFEGETPKDWRKSLYYHYYMEGHGVTMHDGVSTGDYKLIKFYGKKAKGKDHWEFYDLKNDPAEMNNLYNNPEMASKIKEMKEEYTSIRDYYEVPDERVVMVKRDKSKKNKK</sequence>
<evidence type="ECO:0000256" key="1">
    <source>
        <dbReference type="ARBA" id="ARBA00008779"/>
    </source>
</evidence>
<dbReference type="OrthoDB" id="9762324at2"/>
<dbReference type="PANTHER" id="PTHR43108:SF6">
    <property type="entry name" value="N-SULPHOGLUCOSAMINE SULPHOHYDROLASE"/>
    <property type="match status" value="1"/>
</dbReference>